<comment type="similarity">
    <text evidence="2">Belongs to the UPF0014 family.</text>
</comment>
<feature type="transmembrane region" description="Helical" evidence="6">
    <location>
        <begin position="6"/>
        <end position="25"/>
    </location>
</feature>
<evidence type="ECO:0000313" key="7">
    <source>
        <dbReference type="EMBL" id="VAX25383.1"/>
    </source>
</evidence>
<dbReference type="AlphaFoldDB" id="A0A3B1CKZ0"/>
<organism evidence="7">
    <name type="scientific">hydrothermal vent metagenome</name>
    <dbReference type="NCBI Taxonomy" id="652676"/>
    <lineage>
        <taxon>unclassified sequences</taxon>
        <taxon>metagenomes</taxon>
        <taxon>ecological metagenomes</taxon>
    </lineage>
</organism>
<dbReference type="PANTHER" id="PTHR30028:SF0">
    <property type="entry name" value="PROTEIN ALUMINUM SENSITIVE 3"/>
    <property type="match status" value="1"/>
</dbReference>
<feature type="transmembrane region" description="Helical" evidence="6">
    <location>
        <begin position="180"/>
        <end position="200"/>
    </location>
</feature>
<dbReference type="Pfam" id="PF03649">
    <property type="entry name" value="UPF0014"/>
    <property type="match status" value="1"/>
</dbReference>
<gene>
    <name evidence="7" type="ORF">MNBD_NITROSPINAE03-1670</name>
</gene>
<evidence type="ECO:0000256" key="1">
    <source>
        <dbReference type="ARBA" id="ARBA00004141"/>
    </source>
</evidence>
<accession>A0A3B1CKZ0</accession>
<proteinExistence type="inferred from homology"/>
<keyword evidence="4 6" id="KW-1133">Transmembrane helix</keyword>
<feature type="non-terminal residue" evidence="7">
    <location>
        <position position="204"/>
    </location>
</feature>
<protein>
    <recommendedName>
        <fullName evidence="8">Iron export permease protein FetB</fullName>
    </recommendedName>
</protein>
<evidence type="ECO:0000256" key="5">
    <source>
        <dbReference type="ARBA" id="ARBA00023136"/>
    </source>
</evidence>
<evidence type="ECO:0000256" key="3">
    <source>
        <dbReference type="ARBA" id="ARBA00022692"/>
    </source>
</evidence>
<evidence type="ECO:0008006" key="8">
    <source>
        <dbReference type="Google" id="ProtNLM"/>
    </source>
</evidence>
<dbReference type="InterPro" id="IPR005226">
    <property type="entry name" value="UPF0014_fam"/>
</dbReference>
<sequence length="204" mass="22445">MIIDPGFDDLAMTMILFAMVILLSIREGLNIERSLTIATLRTVVQLFFIGYVIKGLFAVDAWYIIVGALLLMMTYAAKAGLGRMKKQVPGLFLPMWVGVVAGSIFTIAVVTGVTLKIDPWYRPDVLIPLGGMILGNAMNGGSIAADRLYSEIRGRKDQIETYLMLGRDYRYAAKEARREAVRAALIPTINAMMTVGLVHLPGMM</sequence>
<evidence type="ECO:0000256" key="2">
    <source>
        <dbReference type="ARBA" id="ARBA00005268"/>
    </source>
</evidence>
<evidence type="ECO:0000256" key="4">
    <source>
        <dbReference type="ARBA" id="ARBA00022989"/>
    </source>
</evidence>
<dbReference type="GO" id="GO:0005886">
    <property type="term" value="C:plasma membrane"/>
    <property type="evidence" value="ECO:0007669"/>
    <property type="project" value="TreeGrafter"/>
</dbReference>
<comment type="subcellular location">
    <subcellularLocation>
        <location evidence="1">Membrane</location>
        <topology evidence="1">Multi-pass membrane protein</topology>
    </subcellularLocation>
</comment>
<name>A0A3B1CKZ0_9ZZZZ</name>
<feature type="transmembrane region" description="Helical" evidence="6">
    <location>
        <begin position="93"/>
        <end position="113"/>
    </location>
</feature>
<reference evidence="7" key="1">
    <citation type="submission" date="2018-06" db="EMBL/GenBank/DDBJ databases">
        <authorList>
            <person name="Zhirakovskaya E."/>
        </authorList>
    </citation>
    <scope>NUCLEOTIDE SEQUENCE</scope>
</reference>
<dbReference type="EMBL" id="UOGB01000328">
    <property type="protein sequence ID" value="VAX25383.1"/>
    <property type="molecule type" value="Genomic_DNA"/>
</dbReference>
<keyword evidence="5 6" id="KW-0472">Membrane</keyword>
<evidence type="ECO:0000256" key="6">
    <source>
        <dbReference type="SAM" id="Phobius"/>
    </source>
</evidence>
<keyword evidence="3 6" id="KW-0812">Transmembrane</keyword>
<dbReference type="PANTHER" id="PTHR30028">
    <property type="entry name" value="UPF0014 INNER MEMBRANE PROTEIN YBBM-RELATED"/>
    <property type="match status" value="1"/>
</dbReference>